<dbReference type="Gene3D" id="3.40.50.10140">
    <property type="entry name" value="Toll/interleukin-1 receptor homology (TIR) domain"/>
    <property type="match status" value="1"/>
</dbReference>
<sequence>MSIPIEAALKPLFASLKRLHIGEYLHTKDFELHALEEGLDDLWKVCMKEVYSKKKFIALGFGVEIEDHEEGLMYAMSVWYTKRPDTFHHLILPILTRFAEWTPTKVDYTSVLLRLEALQVESKALDQFAQSYAMIQEGKPGEFKQERPELKKSEVDSKTNTEATLQVAPVNTKIKRVFISHASKDVKYVEELIDLLKLIGLQKNQIFCTSVPGYGIPLGANFLSEIKDQISNEVLVLFVFTSNFYASHVCLAELGAAWVLSKEHVPIVVPPFGFGDIKGVLPNTQGMIINDELQVNELARKIESLFGLASHSVNDDWERSRKRIIERINHSIAQDAVARAFSEGSAKPHE</sequence>
<evidence type="ECO:0000313" key="3">
    <source>
        <dbReference type="Proteomes" id="UP000199029"/>
    </source>
</evidence>
<dbReference type="Proteomes" id="UP000199029">
    <property type="component" value="Unassembled WGS sequence"/>
</dbReference>
<evidence type="ECO:0000313" key="2">
    <source>
        <dbReference type="EMBL" id="SFP78869.1"/>
    </source>
</evidence>
<dbReference type="STRING" id="1227077.SAMN04515668_0345"/>
<dbReference type="EMBL" id="FOXS01000001">
    <property type="protein sequence ID" value="SFP78869.1"/>
    <property type="molecule type" value="Genomic_DNA"/>
</dbReference>
<protein>
    <submittedName>
        <fullName evidence="2">TIR domain-containing protein</fullName>
    </submittedName>
</protein>
<dbReference type="InterPro" id="IPR035897">
    <property type="entry name" value="Toll_tir_struct_dom_sf"/>
</dbReference>
<organism evidence="2 3">
    <name type="scientific">Hymenobacter arizonensis</name>
    <name type="common">Siccationidurans arizonensis</name>
    <dbReference type="NCBI Taxonomy" id="1227077"/>
    <lineage>
        <taxon>Bacteria</taxon>
        <taxon>Pseudomonadati</taxon>
        <taxon>Bacteroidota</taxon>
        <taxon>Cytophagia</taxon>
        <taxon>Cytophagales</taxon>
        <taxon>Hymenobacteraceae</taxon>
        <taxon>Hymenobacter</taxon>
    </lineage>
</organism>
<dbReference type="InterPro" id="IPR000157">
    <property type="entry name" value="TIR_dom"/>
</dbReference>
<name>A0A1I5T757_HYMAR</name>
<dbReference type="OrthoDB" id="4772211at2"/>
<feature type="domain" description="TIR" evidence="1">
    <location>
        <begin position="173"/>
        <end position="306"/>
    </location>
</feature>
<evidence type="ECO:0000259" key="1">
    <source>
        <dbReference type="PROSITE" id="PS50104"/>
    </source>
</evidence>
<reference evidence="3" key="1">
    <citation type="submission" date="2016-10" db="EMBL/GenBank/DDBJ databases">
        <authorList>
            <person name="Varghese N."/>
            <person name="Submissions S."/>
        </authorList>
    </citation>
    <scope>NUCLEOTIDE SEQUENCE [LARGE SCALE GENOMIC DNA]</scope>
    <source>
        <strain evidence="3">OR362-8,ATCC BAA-1266,JCM 13504</strain>
    </source>
</reference>
<gene>
    <name evidence="2" type="ORF">SAMN04515668_0345</name>
</gene>
<dbReference type="RefSeq" id="WP_092668332.1">
    <property type="nucleotide sequence ID" value="NZ_FOXS01000001.1"/>
</dbReference>
<dbReference type="SUPFAM" id="SSF52200">
    <property type="entry name" value="Toll/Interleukin receptor TIR domain"/>
    <property type="match status" value="1"/>
</dbReference>
<proteinExistence type="predicted"/>
<dbReference type="AlphaFoldDB" id="A0A1I5T757"/>
<dbReference type="PROSITE" id="PS50104">
    <property type="entry name" value="TIR"/>
    <property type="match status" value="1"/>
</dbReference>
<keyword evidence="3" id="KW-1185">Reference proteome</keyword>
<dbReference type="Pfam" id="PF13676">
    <property type="entry name" value="TIR_2"/>
    <property type="match status" value="1"/>
</dbReference>
<accession>A0A1I5T757</accession>
<dbReference type="GO" id="GO:0007165">
    <property type="term" value="P:signal transduction"/>
    <property type="evidence" value="ECO:0007669"/>
    <property type="project" value="InterPro"/>
</dbReference>